<dbReference type="AlphaFoldDB" id="W1NI37"/>
<name>W1NI37_AMBTC</name>
<dbReference type="EMBL" id="KI397501">
    <property type="protein sequence ID" value="ERM94845.1"/>
    <property type="molecule type" value="Genomic_DNA"/>
</dbReference>
<organism evidence="2 3">
    <name type="scientific">Amborella trichopoda</name>
    <dbReference type="NCBI Taxonomy" id="13333"/>
    <lineage>
        <taxon>Eukaryota</taxon>
        <taxon>Viridiplantae</taxon>
        <taxon>Streptophyta</taxon>
        <taxon>Embryophyta</taxon>
        <taxon>Tracheophyta</taxon>
        <taxon>Spermatophyta</taxon>
        <taxon>Magnoliopsida</taxon>
        <taxon>Amborellales</taxon>
        <taxon>Amborellaceae</taxon>
        <taxon>Amborella</taxon>
    </lineage>
</organism>
<gene>
    <name evidence="2" type="ORF">AMTR_s00009p00087090</name>
</gene>
<protein>
    <submittedName>
        <fullName evidence="2">Uncharacterized protein</fullName>
    </submittedName>
</protein>
<keyword evidence="3" id="KW-1185">Reference proteome</keyword>
<feature type="compositionally biased region" description="Polar residues" evidence="1">
    <location>
        <begin position="17"/>
        <end position="27"/>
    </location>
</feature>
<feature type="compositionally biased region" description="Basic and acidic residues" evidence="1">
    <location>
        <begin position="29"/>
        <end position="40"/>
    </location>
</feature>
<reference evidence="3" key="1">
    <citation type="journal article" date="2013" name="Science">
        <title>The Amborella genome and the evolution of flowering plants.</title>
        <authorList>
            <consortium name="Amborella Genome Project"/>
        </authorList>
    </citation>
    <scope>NUCLEOTIDE SEQUENCE [LARGE SCALE GENOMIC DNA]</scope>
</reference>
<evidence type="ECO:0000256" key="1">
    <source>
        <dbReference type="SAM" id="MobiDB-lite"/>
    </source>
</evidence>
<evidence type="ECO:0000313" key="3">
    <source>
        <dbReference type="Proteomes" id="UP000017836"/>
    </source>
</evidence>
<feature type="compositionally biased region" description="Polar residues" evidence="1">
    <location>
        <begin position="41"/>
        <end position="59"/>
    </location>
</feature>
<dbReference type="HOGENOM" id="CLU_130092_0_0_1"/>
<sequence>MEGEIYVITHEIHEPYSSITPLEQESGGNEDKIDQDKQDNLMESSVRNPETSEVNSSISPLPKEGERNEEDDGKDMESKRSELEFAHALYDTVVVLHDESDRLMNDLNALHAHKDMLQSKFQLLNDHIFHLLTELVSKDALLENTTEERDMYMRRTEWLYFELDRLKAEMQSFTGHG</sequence>
<accession>W1NI37</accession>
<dbReference type="Gramene" id="ERM94845">
    <property type="protein sequence ID" value="ERM94845"/>
    <property type="gene ID" value="AMTR_s00009p00087090"/>
</dbReference>
<evidence type="ECO:0000313" key="2">
    <source>
        <dbReference type="EMBL" id="ERM94845.1"/>
    </source>
</evidence>
<dbReference type="Proteomes" id="UP000017836">
    <property type="component" value="Unassembled WGS sequence"/>
</dbReference>
<feature type="region of interest" description="Disordered" evidence="1">
    <location>
        <begin position="1"/>
        <end position="79"/>
    </location>
</feature>
<proteinExistence type="predicted"/>